<organism evidence="1 2">
    <name type="scientific">Cerasibacillus quisquiliarum</name>
    <dbReference type="NCBI Taxonomy" id="227865"/>
    <lineage>
        <taxon>Bacteria</taxon>
        <taxon>Bacillati</taxon>
        <taxon>Bacillota</taxon>
        <taxon>Bacilli</taxon>
        <taxon>Bacillales</taxon>
        <taxon>Bacillaceae</taxon>
        <taxon>Cerasibacillus</taxon>
    </lineage>
</organism>
<accession>A0A511UUG3</accession>
<dbReference type="AlphaFoldDB" id="A0A511UUG3"/>
<dbReference type="RefSeq" id="WP_146935314.1">
    <property type="nucleotide sequence ID" value="NZ_BJXW01000007.1"/>
</dbReference>
<evidence type="ECO:0000313" key="1">
    <source>
        <dbReference type="EMBL" id="GEN30237.1"/>
    </source>
</evidence>
<evidence type="ECO:0008006" key="3">
    <source>
        <dbReference type="Google" id="ProtNLM"/>
    </source>
</evidence>
<protein>
    <recommendedName>
        <fullName evidence="3">Protein gp8</fullName>
    </recommendedName>
</protein>
<gene>
    <name evidence="1" type="ORF">CQU01_04750</name>
</gene>
<sequence>MPYLTYNEYTELGFEEMEQSEFEKLLKRASGVLDSITRYFYRHNDLESDVEFRKEQFKKALAAQISYFYDMGGTSSHELNEPETVTIGRTTVSSGGRSNSNVEDNKNKLVSEDVYMYLSGTGLLYRGIGVV</sequence>
<name>A0A511UUG3_9BACI</name>
<proteinExistence type="predicted"/>
<dbReference type="EMBL" id="BJXW01000007">
    <property type="protein sequence ID" value="GEN30237.1"/>
    <property type="molecule type" value="Genomic_DNA"/>
</dbReference>
<dbReference type="OrthoDB" id="2048198at2"/>
<evidence type="ECO:0000313" key="2">
    <source>
        <dbReference type="Proteomes" id="UP000321491"/>
    </source>
</evidence>
<reference evidence="1 2" key="1">
    <citation type="submission" date="2019-07" db="EMBL/GenBank/DDBJ databases">
        <title>Whole genome shotgun sequence of Cerasibacillus quisquiliarum NBRC 102429.</title>
        <authorList>
            <person name="Hosoyama A."/>
            <person name="Uohara A."/>
            <person name="Ohji S."/>
            <person name="Ichikawa N."/>
        </authorList>
    </citation>
    <scope>NUCLEOTIDE SEQUENCE [LARGE SCALE GENOMIC DNA]</scope>
    <source>
        <strain evidence="1 2">NBRC 102429</strain>
    </source>
</reference>
<keyword evidence="2" id="KW-1185">Reference proteome</keyword>
<dbReference type="Proteomes" id="UP000321491">
    <property type="component" value="Unassembled WGS sequence"/>
</dbReference>
<comment type="caution">
    <text evidence="1">The sequence shown here is derived from an EMBL/GenBank/DDBJ whole genome shotgun (WGS) entry which is preliminary data.</text>
</comment>